<evidence type="ECO:0000313" key="7">
    <source>
        <dbReference type="EMBL" id="TKT06142.1"/>
    </source>
</evidence>
<protein>
    <submittedName>
        <fullName evidence="7">LysR family transcriptional regulator</fullName>
    </submittedName>
</protein>
<comment type="caution">
    <text evidence="7">The sequence shown here is derived from an EMBL/GenBank/DDBJ whole genome shotgun (WGS) entry which is preliminary data.</text>
</comment>
<dbReference type="Gene3D" id="3.40.190.290">
    <property type="match status" value="1"/>
</dbReference>
<evidence type="ECO:0000256" key="1">
    <source>
        <dbReference type="ARBA" id="ARBA00009437"/>
    </source>
</evidence>
<dbReference type="PROSITE" id="PS50931">
    <property type="entry name" value="HTH_LYSR"/>
    <property type="match status" value="1"/>
</dbReference>
<organism evidence="7 8">
    <name type="scientific">Streptomyces galbus</name>
    <dbReference type="NCBI Taxonomy" id="33898"/>
    <lineage>
        <taxon>Bacteria</taxon>
        <taxon>Bacillati</taxon>
        <taxon>Actinomycetota</taxon>
        <taxon>Actinomycetes</taxon>
        <taxon>Kitasatosporales</taxon>
        <taxon>Streptomycetaceae</taxon>
        <taxon>Streptomyces</taxon>
    </lineage>
</organism>
<name>A0A4U5WWB6_STRGB</name>
<reference evidence="7 8" key="1">
    <citation type="submission" date="2019-04" db="EMBL/GenBank/DDBJ databases">
        <title>Streptomyces lasaliensis sp.nov., an Actinomycete isolated from soil which produces the polyether antibiotic lasalocid.</title>
        <authorList>
            <person name="Erwin G."/>
            <person name="Haber C."/>
        </authorList>
    </citation>
    <scope>NUCLEOTIDE SEQUENCE [LARGE SCALE GENOMIC DNA]</scope>
    <source>
        <strain evidence="7 8">DSM 40089</strain>
    </source>
</reference>
<feature type="region of interest" description="Disordered" evidence="5">
    <location>
        <begin position="285"/>
        <end position="332"/>
    </location>
</feature>
<dbReference type="Pfam" id="PF00126">
    <property type="entry name" value="HTH_1"/>
    <property type="match status" value="1"/>
</dbReference>
<dbReference type="AlphaFoldDB" id="A0A4U5WWB6"/>
<evidence type="ECO:0000256" key="3">
    <source>
        <dbReference type="ARBA" id="ARBA00023125"/>
    </source>
</evidence>
<dbReference type="InterPro" id="IPR005119">
    <property type="entry name" value="LysR_subst-bd"/>
</dbReference>
<dbReference type="InterPro" id="IPR036390">
    <property type="entry name" value="WH_DNA-bd_sf"/>
</dbReference>
<evidence type="ECO:0000313" key="8">
    <source>
        <dbReference type="Proteomes" id="UP000308632"/>
    </source>
</evidence>
<dbReference type="Proteomes" id="UP000308632">
    <property type="component" value="Unassembled WGS sequence"/>
</dbReference>
<dbReference type="InterPro" id="IPR036388">
    <property type="entry name" value="WH-like_DNA-bd_sf"/>
</dbReference>
<dbReference type="GO" id="GO:0000976">
    <property type="term" value="F:transcription cis-regulatory region binding"/>
    <property type="evidence" value="ECO:0007669"/>
    <property type="project" value="TreeGrafter"/>
</dbReference>
<keyword evidence="4" id="KW-0804">Transcription</keyword>
<dbReference type="PANTHER" id="PTHR30126:SF39">
    <property type="entry name" value="HTH-TYPE TRANSCRIPTIONAL REGULATOR CYSL"/>
    <property type="match status" value="1"/>
</dbReference>
<dbReference type="GO" id="GO:0003700">
    <property type="term" value="F:DNA-binding transcription factor activity"/>
    <property type="evidence" value="ECO:0007669"/>
    <property type="project" value="InterPro"/>
</dbReference>
<evidence type="ECO:0000256" key="5">
    <source>
        <dbReference type="SAM" id="MobiDB-lite"/>
    </source>
</evidence>
<accession>A0A4U5WWB6</accession>
<dbReference type="SUPFAM" id="SSF53850">
    <property type="entry name" value="Periplasmic binding protein-like II"/>
    <property type="match status" value="1"/>
</dbReference>
<dbReference type="RefSeq" id="WP_137303466.1">
    <property type="nucleotide sequence ID" value="NZ_BMVD01000017.1"/>
</dbReference>
<keyword evidence="3" id="KW-0238">DNA-binding</keyword>
<proteinExistence type="inferred from homology"/>
<gene>
    <name evidence="7" type="ORF">E4U92_29360</name>
</gene>
<dbReference type="PANTHER" id="PTHR30126">
    <property type="entry name" value="HTH-TYPE TRANSCRIPTIONAL REGULATOR"/>
    <property type="match status" value="1"/>
</dbReference>
<sequence length="332" mass="35076">MDVRRLETFVAVARSTTLAEAADRLGCARSTVTGHLQGLERDLGASLVERGGSVNRLTGAGTRFLEYATDILDKLAQAQAAVAAAAEDGGGRLSLGATASLCTYRLPGFLRTLHRLMPHLDAQVVVGSVPELREQVGRGELSAALVNSATVPAARPSAVAPDDRSAGEDDRRHLWTDRVALVGAPEQVARPRRLLVTAPGCVYRDIAERQALPRLGRVQVQQVGSVDGVTSSVLAGMGVGVVPAVAVGPHLRSGRLVELPLPALSPVVTELIWNAEVTPPHVIPHLRRLRPPQPHPPTVPRPSPSAGSKEGRRLRRFPVGVVASTDGDAVRT</sequence>
<keyword evidence="2" id="KW-0805">Transcription regulation</keyword>
<dbReference type="SUPFAM" id="SSF46785">
    <property type="entry name" value="Winged helix' DNA-binding domain"/>
    <property type="match status" value="1"/>
</dbReference>
<evidence type="ECO:0000259" key="6">
    <source>
        <dbReference type="PROSITE" id="PS50931"/>
    </source>
</evidence>
<dbReference type="Pfam" id="PF03466">
    <property type="entry name" value="LysR_substrate"/>
    <property type="match status" value="1"/>
</dbReference>
<dbReference type="InterPro" id="IPR000847">
    <property type="entry name" value="LysR_HTH_N"/>
</dbReference>
<dbReference type="Gene3D" id="3.40.190.10">
    <property type="entry name" value="Periplasmic binding protein-like II"/>
    <property type="match status" value="1"/>
</dbReference>
<evidence type="ECO:0000256" key="2">
    <source>
        <dbReference type="ARBA" id="ARBA00023015"/>
    </source>
</evidence>
<dbReference type="Gene3D" id="1.10.10.10">
    <property type="entry name" value="Winged helix-like DNA-binding domain superfamily/Winged helix DNA-binding domain"/>
    <property type="match status" value="1"/>
</dbReference>
<evidence type="ECO:0000256" key="4">
    <source>
        <dbReference type="ARBA" id="ARBA00023163"/>
    </source>
</evidence>
<comment type="similarity">
    <text evidence="1">Belongs to the LysR transcriptional regulatory family.</text>
</comment>
<feature type="domain" description="HTH lysR-type" evidence="6">
    <location>
        <begin position="1"/>
        <end position="58"/>
    </location>
</feature>
<dbReference type="EMBL" id="SZPR01000026">
    <property type="protein sequence ID" value="TKT06142.1"/>
    <property type="molecule type" value="Genomic_DNA"/>
</dbReference>
<feature type="compositionally biased region" description="Pro residues" evidence="5">
    <location>
        <begin position="291"/>
        <end position="303"/>
    </location>
</feature>